<dbReference type="PANTHER" id="PTHR13954:SF6">
    <property type="entry name" value="NON-SPECIFIC SERINE_THREONINE PROTEIN KINASE"/>
    <property type="match status" value="1"/>
</dbReference>
<dbReference type="InterPro" id="IPR008271">
    <property type="entry name" value="Ser/Thr_kinase_AS"/>
</dbReference>
<evidence type="ECO:0000256" key="4">
    <source>
        <dbReference type="ARBA" id="ARBA00022527"/>
    </source>
</evidence>
<dbReference type="GO" id="GO:0004674">
    <property type="term" value="F:protein serine/threonine kinase activity"/>
    <property type="evidence" value="ECO:0007669"/>
    <property type="project" value="UniProtKB-KW"/>
</dbReference>
<dbReference type="GO" id="GO:0070059">
    <property type="term" value="P:intrinsic apoptotic signaling pathway in response to endoplasmic reticulum stress"/>
    <property type="evidence" value="ECO:0007669"/>
    <property type="project" value="TreeGrafter"/>
</dbReference>
<proteinExistence type="predicted"/>
<keyword evidence="11" id="KW-0378">Hydrolase</keyword>
<gene>
    <name evidence="25" type="ORF">DASC09_020330</name>
</gene>
<comment type="cofactor">
    <cofactor evidence="1">
        <name>Mg(2+)</name>
        <dbReference type="ChEBI" id="CHEBI:18420"/>
    </cofactor>
</comment>
<feature type="compositionally biased region" description="Polar residues" evidence="21">
    <location>
        <begin position="525"/>
        <end position="542"/>
    </location>
</feature>
<evidence type="ECO:0000256" key="2">
    <source>
        <dbReference type="ARBA" id="ARBA00004479"/>
    </source>
</evidence>
<dbReference type="GeneID" id="90072687"/>
<feature type="signal peptide" evidence="22">
    <location>
        <begin position="1"/>
        <end position="31"/>
    </location>
</feature>
<keyword evidence="4" id="KW-0723">Serine/threonine-protein kinase</keyword>
<evidence type="ECO:0000256" key="22">
    <source>
        <dbReference type="SAM" id="SignalP"/>
    </source>
</evidence>
<keyword evidence="26" id="KW-1185">Reference proteome</keyword>
<evidence type="ECO:0000313" key="25">
    <source>
        <dbReference type="EMBL" id="GMM34708.1"/>
    </source>
</evidence>
<feature type="compositionally biased region" description="Polar residues" evidence="21">
    <location>
        <begin position="397"/>
        <end position="410"/>
    </location>
</feature>
<evidence type="ECO:0000256" key="16">
    <source>
        <dbReference type="ARBA" id="ARBA00023180"/>
    </source>
</evidence>
<dbReference type="GO" id="GO:0036498">
    <property type="term" value="P:IRE1-mediated unfolded protein response"/>
    <property type="evidence" value="ECO:0007669"/>
    <property type="project" value="TreeGrafter"/>
</dbReference>
<dbReference type="Proteomes" id="UP001360560">
    <property type="component" value="Unassembled WGS sequence"/>
</dbReference>
<keyword evidence="6" id="KW-0812">Transmembrane</keyword>
<dbReference type="InterPro" id="IPR000719">
    <property type="entry name" value="Prot_kinase_dom"/>
</dbReference>
<evidence type="ECO:0000259" key="23">
    <source>
        <dbReference type="PROSITE" id="PS50011"/>
    </source>
</evidence>
<name>A0AAV5QKN4_9ASCO</name>
<organism evidence="25 26">
    <name type="scientific">Saccharomycopsis crataegensis</name>
    <dbReference type="NCBI Taxonomy" id="43959"/>
    <lineage>
        <taxon>Eukaryota</taxon>
        <taxon>Fungi</taxon>
        <taxon>Dikarya</taxon>
        <taxon>Ascomycota</taxon>
        <taxon>Saccharomycotina</taxon>
        <taxon>Saccharomycetes</taxon>
        <taxon>Saccharomycopsidaceae</taxon>
        <taxon>Saccharomycopsis</taxon>
    </lineage>
</organism>
<keyword evidence="8 22" id="KW-0732">Signal</keyword>
<dbReference type="InterPro" id="IPR011047">
    <property type="entry name" value="Quinoprotein_ADH-like_sf"/>
</dbReference>
<dbReference type="PROSITE" id="PS51392">
    <property type="entry name" value="KEN"/>
    <property type="match status" value="1"/>
</dbReference>
<feature type="compositionally biased region" description="Low complexity" evidence="21">
    <location>
        <begin position="891"/>
        <end position="904"/>
    </location>
</feature>
<keyword evidence="18" id="KW-0511">Multifunctional enzyme</keyword>
<feature type="region of interest" description="Disordered" evidence="21">
    <location>
        <begin position="480"/>
        <end position="565"/>
    </location>
</feature>
<keyword evidence="15" id="KW-0472">Membrane</keyword>
<evidence type="ECO:0000256" key="17">
    <source>
        <dbReference type="ARBA" id="ARBA00023230"/>
    </source>
</evidence>
<evidence type="ECO:0000256" key="3">
    <source>
        <dbReference type="ARBA" id="ARBA00012513"/>
    </source>
</evidence>
<keyword evidence="12" id="KW-0067">ATP-binding</keyword>
<protein>
    <recommendedName>
        <fullName evidence="3">non-specific serine/threonine protein kinase</fullName>
        <ecNumber evidence="3">2.7.11.1</ecNumber>
    </recommendedName>
</protein>
<comment type="caution">
    <text evidence="25">The sequence shown here is derived from an EMBL/GenBank/DDBJ whole genome shotgun (WGS) entry which is preliminary data.</text>
</comment>
<dbReference type="EC" id="2.7.11.1" evidence="3"/>
<dbReference type="InterPro" id="IPR018391">
    <property type="entry name" value="PQQ_b-propeller_rpt"/>
</dbReference>
<keyword evidence="9" id="KW-0547">Nucleotide-binding</keyword>
<dbReference type="InterPro" id="IPR010513">
    <property type="entry name" value="KEN_dom"/>
</dbReference>
<dbReference type="SMART" id="SM00580">
    <property type="entry name" value="PUG"/>
    <property type="match status" value="1"/>
</dbReference>
<feature type="domain" description="Protein kinase" evidence="23">
    <location>
        <begin position="946"/>
        <end position="1250"/>
    </location>
</feature>
<keyword evidence="7" id="KW-0479">Metal-binding</keyword>
<dbReference type="GO" id="GO:0005524">
    <property type="term" value="F:ATP binding"/>
    <property type="evidence" value="ECO:0007669"/>
    <property type="project" value="UniProtKB-KW"/>
</dbReference>
<evidence type="ECO:0000256" key="5">
    <source>
        <dbReference type="ARBA" id="ARBA00022679"/>
    </source>
</evidence>
<evidence type="ECO:0000259" key="24">
    <source>
        <dbReference type="PROSITE" id="PS51392"/>
    </source>
</evidence>
<feature type="region of interest" description="Disordered" evidence="21">
    <location>
        <begin position="391"/>
        <end position="413"/>
    </location>
</feature>
<reference evidence="25 26" key="1">
    <citation type="journal article" date="2023" name="Elife">
        <title>Identification of key yeast species and microbe-microbe interactions impacting larval growth of Drosophila in the wild.</title>
        <authorList>
            <person name="Mure A."/>
            <person name="Sugiura Y."/>
            <person name="Maeda R."/>
            <person name="Honda K."/>
            <person name="Sakurai N."/>
            <person name="Takahashi Y."/>
            <person name="Watada M."/>
            <person name="Katoh T."/>
            <person name="Gotoh A."/>
            <person name="Gotoh Y."/>
            <person name="Taniguchi I."/>
            <person name="Nakamura K."/>
            <person name="Hayashi T."/>
            <person name="Katayama T."/>
            <person name="Uemura T."/>
            <person name="Hattori Y."/>
        </authorList>
    </citation>
    <scope>NUCLEOTIDE SEQUENCE [LARGE SCALE GENOMIC DNA]</scope>
    <source>
        <strain evidence="25 26">SC-9</strain>
    </source>
</reference>
<dbReference type="EMBL" id="BTFZ01000003">
    <property type="protein sequence ID" value="GMM34708.1"/>
    <property type="molecule type" value="Genomic_DNA"/>
</dbReference>
<dbReference type="SMART" id="SM00220">
    <property type="entry name" value="S_TKc"/>
    <property type="match status" value="1"/>
</dbReference>
<dbReference type="RefSeq" id="XP_064851708.1">
    <property type="nucleotide sequence ID" value="XM_064995636.1"/>
</dbReference>
<dbReference type="GO" id="GO:0016787">
    <property type="term" value="F:hydrolase activity"/>
    <property type="evidence" value="ECO:0007669"/>
    <property type="project" value="UniProtKB-KW"/>
</dbReference>
<feature type="compositionally biased region" description="Polar residues" evidence="21">
    <location>
        <begin position="853"/>
        <end position="868"/>
    </location>
</feature>
<dbReference type="Pfam" id="PF06479">
    <property type="entry name" value="Ribonuc_2-5A"/>
    <property type="match status" value="1"/>
</dbReference>
<dbReference type="Gene3D" id="1.20.1440.180">
    <property type="entry name" value="KEN domain"/>
    <property type="match status" value="1"/>
</dbReference>
<feature type="chain" id="PRO_5043809004" description="non-specific serine/threonine protein kinase" evidence="22">
    <location>
        <begin position="32"/>
        <end position="1377"/>
    </location>
</feature>
<evidence type="ECO:0000313" key="26">
    <source>
        <dbReference type="Proteomes" id="UP001360560"/>
    </source>
</evidence>
<dbReference type="InterPro" id="IPR015943">
    <property type="entry name" value="WD40/YVTN_repeat-like_dom_sf"/>
</dbReference>
<feature type="domain" description="KEN" evidence="24">
    <location>
        <begin position="1253"/>
        <end position="1377"/>
    </location>
</feature>
<comment type="catalytic activity">
    <reaction evidence="19">
        <text>L-threonyl-[protein] + ATP = O-phospho-L-threonyl-[protein] + ADP + H(+)</text>
        <dbReference type="Rhea" id="RHEA:46608"/>
        <dbReference type="Rhea" id="RHEA-COMP:11060"/>
        <dbReference type="Rhea" id="RHEA-COMP:11605"/>
        <dbReference type="ChEBI" id="CHEBI:15378"/>
        <dbReference type="ChEBI" id="CHEBI:30013"/>
        <dbReference type="ChEBI" id="CHEBI:30616"/>
        <dbReference type="ChEBI" id="CHEBI:61977"/>
        <dbReference type="ChEBI" id="CHEBI:456216"/>
        <dbReference type="EC" id="2.7.11.1"/>
    </reaction>
    <physiologicalReaction direction="left-to-right" evidence="19">
        <dbReference type="Rhea" id="RHEA:46609"/>
    </physiologicalReaction>
</comment>
<comment type="subcellular location">
    <subcellularLocation>
        <location evidence="2">Membrane</location>
        <topology evidence="2">Single-pass type I membrane protein</topology>
    </subcellularLocation>
</comment>
<evidence type="ECO:0000256" key="19">
    <source>
        <dbReference type="ARBA" id="ARBA00048659"/>
    </source>
</evidence>
<evidence type="ECO:0000256" key="12">
    <source>
        <dbReference type="ARBA" id="ARBA00022840"/>
    </source>
</evidence>
<dbReference type="FunFam" id="1.10.510.10:FF:000572">
    <property type="entry name" value="Serine/threonine-protein kinase/endoribonuclease IRE1"/>
    <property type="match status" value="1"/>
</dbReference>
<evidence type="ECO:0000256" key="9">
    <source>
        <dbReference type="ARBA" id="ARBA00022741"/>
    </source>
</evidence>
<accession>A0AAV5QKN4</accession>
<feature type="region of interest" description="Disordered" evidence="21">
    <location>
        <begin position="644"/>
        <end position="664"/>
    </location>
</feature>
<evidence type="ECO:0000256" key="6">
    <source>
        <dbReference type="ARBA" id="ARBA00022692"/>
    </source>
</evidence>
<dbReference type="SMART" id="SM00564">
    <property type="entry name" value="PQQ"/>
    <property type="match status" value="2"/>
</dbReference>
<comment type="catalytic activity">
    <reaction evidence="20">
        <text>L-seryl-[protein] + ATP = O-phospho-L-seryl-[protein] + ADP + H(+)</text>
        <dbReference type="Rhea" id="RHEA:17989"/>
        <dbReference type="Rhea" id="RHEA-COMP:9863"/>
        <dbReference type="Rhea" id="RHEA-COMP:11604"/>
        <dbReference type="ChEBI" id="CHEBI:15378"/>
        <dbReference type="ChEBI" id="CHEBI:29999"/>
        <dbReference type="ChEBI" id="CHEBI:30616"/>
        <dbReference type="ChEBI" id="CHEBI:83421"/>
        <dbReference type="ChEBI" id="CHEBI:456216"/>
        <dbReference type="EC" id="2.7.11.1"/>
    </reaction>
    <physiologicalReaction direction="left-to-right" evidence="20">
        <dbReference type="Rhea" id="RHEA:17990"/>
    </physiologicalReaction>
</comment>
<feature type="compositionally biased region" description="Polar residues" evidence="21">
    <location>
        <begin position="130"/>
        <end position="144"/>
    </location>
</feature>
<sequence>MALTNKVRGYWTLILAHVFCCFILIASGVQASTDGLNQYQNDQFESLHSQQQQQHQQQPTEKERNFRVGQNNQVFLSSNKDVNELQLTNLIIVSQVDGSLTGINRQTGEIIWNLDLGPVIHSSSTKLMSSNLINNDRSNTGSTNNEDDTESGEYDNYEEFWAVEPYGEGSLYFFTKESGLNKVPFSVGDLVMASPFSVDNDDKVFTGTRKSSMVYANVKTGELVDNIAPRCCQNSGLTAVISKSAKTKVSQTEGVTPEQQQNENDDKDSFICLDECDNFIAIGRTDYELLITSKSDNRLWEISYSHYGENNLYKDLKLQNLNSHDVDGSLVFPFQEKSLLSIDVDSSIPKWVAKLNSTCINVFDVYTDISISSNGNADHEASPNSKFVLVSHPIKPPQQSSRDSGSSQYFDNDKEPIDHGTYLGLLNSSSWFAMSSQNYPSLVKSSSLAKFYNNQETNSSENGDKKVAMDTFIKSVIGVHNRPQNPNRSVSTTIVYDSKDKKKPGNNGPGGVKFPSLVQGGGRSPKSTGNKFHNNGYNSLPESDNRSWKRGIPTIDPPNYSESSSVSKSSSVFKLMVRLFENSIFTAVLLILTYYSSRAGLIPPLITIMYNLGFMKRTHRAVEFAERIMADTEISIMKDDNNAKKSNHDAINKDDGKSKTPEITDKVNHENSTIGEAVTETSSKESYVESSMDAGANAVDFANSLGNSIINESDISLFLDKKNQERKTKGNDLEESLRLQLGISYDVDIDIQMIKEKLIQEIKDARSQNEETKLTTVYEDDNVDSVEALNNIGDGKKVVSQTVFSNAQQEDDESVGNEDQNYESHDELVNDEKPYTAKKVMIDKNSAHHESATADSPNLGDQANTANANGKSIKKRKRGSRGGKGKKKSNLKQQQQQQQQQQLQEDVLDNQELPPSNLDEEIIYGNDVELVVTQKNRNELGKSRLVISDDILGYGSHGTVVYKGTFENRPVAVKRMLIDFYDVASHEVTLLQESDDHPNVIRYFCSRQSDRFLYIALELCSANLEDLVEKKGSSLDLTNGKLRAELPGGVTASSSAVKDVSMVIQNFKHRIIDEELLFKNFQDILYQMTSGLHHLHKLHIVHRDIKPQNILVTPSKTRDLRVLISDFGLCKKLEPDQSSFRGTTASGTSGWRAPELLMSEMNNSKISKMVDVFSLGLVFYYVLSAGQHPFGDRYSRESNILQNKYDLSGIRFTNGYKSVGAEAKDLISKMLESNPKKRLTAEEVLKHPFFWSNDKKVEFLLKVSDKLNIVARDAPLIHEFESGSETVFNGSSEWKSQFDEAFFANINTFRKYDSTKVMDLLRVIRNKYHHINEIPPEFAITEENFLQYFGGMFPQLLIYCYYFIESNMRSDFESFYN</sequence>
<evidence type="ECO:0000256" key="14">
    <source>
        <dbReference type="ARBA" id="ARBA00022989"/>
    </source>
</evidence>
<dbReference type="InterPro" id="IPR045133">
    <property type="entry name" value="IRE1/2-like"/>
</dbReference>
<keyword evidence="16" id="KW-0325">Glycoprotein</keyword>
<evidence type="ECO:0000256" key="21">
    <source>
        <dbReference type="SAM" id="MobiDB-lite"/>
    </source>
</evidence>
<feature type="compositionally biased region" description="Basic and acidic residues" evidence="21">
    <location>
        <begin position="822"/>
        <end position="852"/>
    </location>
</feature>
<dbReference type="GO" id="GO:0046872">
    <property type="term" value="F:metal ion binding"/>
    <property type="evidence" value="ECO:0007669"/>
    <property type="project" value="UniProtKB-KW"/>
</dbReference>
<evidence type="ECO:0000256" key="10">
    <source>
        <dbReference type="ARBA" id="ARBA00022777"/>
    </source>
</evidence>
<dbReference type="PANTHER" id="PTHR13954">
    <property type="entry name" value="IRE1-RELATED"/>
    <property type="match status" value="1"/>
</dbReference>
<dbReference type="PROSITE" id="PS00108">
    <property type="entry name" value="PROTEIN_KINASE_ST"/>
    <property type="match status" value="1"/>
</dbReference>
<dbReference type="Gene3D" id="2.130.10.10">
    <property type="entry name" value="YVTN repeat-like/Quinoprotein amine dehydrogenase"/>
    <property type="match status" value="1"/>
</dbReference>
<feature type="region of interest" description="Disordered" evidence="21">
    <location>
        <begin position="130"/>
        <end position="152"/>
    </location>
</feature>
<feature type="region of interest" description="Disordered" evidence="21">
    <location>
        <begin position="807"/>
        <end position="905"/>
    </location>
</feature>
<dbReference type="GO" id="GO:0006397">
    <property type="term" value="P:mRNA processing"/>
    <property type="evidence" value="ECO:0007669"/>
    <property type="project" value="InterPro"/>
</dbReference>
<keyword evidence="10 25" id="KW-0418">Kinase</keyword>
<dbReference type="SUPFAM" id="SSF56112">
    <property type="entry name" value="Protein kinase-like (PK-like)"/>
    <property type="match status" value="1"/>
</dbReference>
<dbReference type="PROSITE" id="PS50011">
    <property type="entry name" value="PROTEIN_KINASE_DOM"/>
    <property type="match status" value="1"/>
</dbReference>
<dbReference type="GO" id="GO:0051082">
    <property type="term" value="F:unfolded protein binding"/>
    <property type="evidence" value="ECO:0007669"/>
    <property type="project" value="TreeGrafter"/>
</dbReference>
<keyword evidence="13" id="KW-0460">Magnesium</keyword>
<dbReference type="GO" id="GO:1990604">
    <property type="term" value="C:IRE1-TRAF2-ASK1 complex"/>
    <property type="evidence" value="ECO:0007669"/>
    <property type="project" value="TreeGrafter"/>
</dbReference>
<dbReference type="Gene3D" id="1.10.510.10">
    <property type="entry name" value="Transferase(Phosphotransferase) domain 1"/>
    <property type="match status" value="1"/>
</dbReference>
<dbReference type="GO" id="GO:0004521">
    <property type="term" value="F:RNA endonuclease activity"/>
    <property type="evidence" value="ECO:0007669"/>
    <property type="project" value="InterPro"/>
</dbReference>
<evidence type="ECO:0000256" key="13">
    <source>
        <dbReference type="ARBA" id="ARBA00022842"/>
    </source>
</evidence>
<evidence type="ECO:0000256" key="18">
    <source>
        <dbReference type="ARBA" id="ARBA00023268"/>
    </source>
</evidence>
<evidence type="ECO:0000256" key="8">
    <source>
        <dbReference type="ARBA" id="ARBA00022729"/>
    </source>
</evidence>
<dbReference type="Gene3D" id="3.30.200.20">
    <property type="entry name" value="Phosphorylase Kinase, domain 1"/>
    <property type="match status" value="1"/>
</dbReference>
<evidence type="ECO:0000256" key="1">
    <source>
        <dbReference type="ARBA" id="ARBA00001946"/>
    </source>
</evidence>
<feature type="compositionally biased region" description="Basic residues" evidence="21">
    <location>
        <begin position="872"/>
        <end position="890"/>
    </location>
</feature>
<dbReference type="Pfam" id="PF00069">
    <property type="entry name" value="Pkinase"/>
    <property type="match status" value="1"/>
</dbReference>
<dbReference type="InterPro" id="IPR038357">
    <property type="entry name" value="KEN_sf"/>
</dbReference>
<evidence type="ECO:0000256" key="7">
    <source>
        <dbReference type="ARBA" id="ARBA00022723"/>
    </source>
</evidence>
<feature type="compositionally biased region" description="Polar residues" evidence="21">
    <location>
        <begin position="482"/>
        <end position="495"/>
    </location>
</feature>
<dbReference type="InterPro" id="IPR011009">
    <property type="entry name" value="Kinase-like_dom_sf"/>
</dbReference>
<keyword evidence="17" id="KW-0834">Unfolded protein response</keyword>
<dbReference type="FunFam" id="3.30.200.20:FF:000443">
    <property type="entry name" value="Serine/threonine-protein kinase/endoribonuclease IRE1"/>
    <property type="match status" value="1"/>
</dbReference>
<evidence type="ECO:0000256" key="15">
    <source>
        <dbReference type="ARBA" id="ARBA00023136"/>
    </source>
</evidence>
<evidence type="ECO:0000256" key="11">
    <source>
        <dbReference type="ARBA" id="ARBA00022801"/>
    </source>
</evidence>
<keyword evidence="14" id="KW-1133">Transmembrane helix</keyword>
<evidence type="ECO:0000256" key="20">
    <source>
        <dbReference type="ARBA" id="ARBA00048977"/>
    </source>
</evidence>
<dbReference type="SUPFAM" id="SSF50998">
    <property type="entry name" value="Quinoprotein alcohol dehydrogenase-like"/>
    <property type="match status" value="1"/>
</dbReference>
<keyword evidence="5" id="KW-0808">Transferase</keyword>